<dbReference type="GO" id="GO:0004149">
    <property type="term" value="F:dihydrolipoyllysine-residue succinyltransferase activity"/>
    <property type="evidence" value="ECO:0007669"/>
    <property type="project" value="TreeGrafter"/>
</dbReference>
<dbReference type="OrthoDB" id="10052328at2759"/>
<feature type="region of interest" description="Disordered" evidence="3">
    <location>
        <begin position="1000"/>
        <end position="1052"/>
    </location>
</feature>
<evidence type="ECO:0000256" key="3">
    <source>
        <dbReference type="SAM" id="MobiDB-lite"/>
    </source>
</evidence>
<organism evidence="5 6">
    <name type="scientific">Gonium pectorale</name>
    <name type="common">Green alga</name>
    <dbReference type="NCBI Taxonomy" id="33097"/>
    <lineage>
        <taxon>Eukaryota</taxon>
        <taxon>Viridiplantae</taxon>
        <taxon>Chlorophyta</taxon>
        <taxon>core chlorophytes</taxon>
        <taxon>Chlorophyceae</taxon>
        <taxon>CS clade</taxon>
        <taxon>Chlamydomonadales</taxon>
        <taxon>Volvocaceae</taxon>
        <taxon>Gonium</taxon>
    </lineage>
</organism>
<dbReference type="SUPFAM" id="SSF52540">
    <property type="entry name" value="P-loop containing nucleoside triphosphate hydrolases"/>
    <property type="match status" value="1"/>
</dbReference>
<keyword evidence="6" id="KW-1185">Reference proteome</keyword>
<dbReference type="PANTHER" id="PTHR43416">
    <property type="entry name" value="DIHYDROLIPOYLLYSINE-RESIDUE SUCCINYLTRANSFERASE COMPONENT OF 2-OXOGLUTARATE DEHYDROGENASE COMPLEX, MITOCHONDRIAL-RELATED"/>
    <property type="match status" value="1"/>
</dbReference>
<evidence type="ECO:0000313" key="6">
    <source>
        <dbReference type="Proteomes" id="UP000075714"/>
    </source>
</evidence>
<reference evidence="6" key="1">
    <citation type="journal article" date="2016" name="Nat. Commun.">
        <title>The Gonium pectorale genome demonstrates co-option of cell cycle regulation during the evolution of multicellularity.</title>
        <authorList>
            <person name="Hanschen E.R."/>
            <person name="Marriage T.N."/>
            <person name="Ferris P.J."/>
            <person name="Hamaji T."/>
            <person name="Toyoda A."/>
            <person name="Fujiyama A."/>
            <person name="Neme R."/>
            <person name="Noguchi H."/>
            <person name="Minakuchi Y."/>
            <person name="Suzuki M."/>
            <person name="Kawai-Toyooka H."/>
            <person name="Smith D.R."/>
            <person name="Sparks H."/>
            <person name="Anderson J."/>
            <person name="Bakaric R."/>
            <person name="Luria V."/>
            <person name="Karger A."/>
            <person name="Kirschner M.W."/>
            <person name="Durand P.M."/>
            <person name="Michod R.E."/>
            <person name="Nozaki H."/>
            <person name="Olson B.J."/>
        </authorList>
    </citation>
    <scope>NUCLEOTIDE SEQUENCE [LARGE SCALE GENOMIC DNA]</scope>
    <source>
        <strain evidence="6">NIES-2863</strain>
    </source>
</reference>
<dbReference type="InterPro" id="IPR027417">
    <property type="entry name" value="P-loop_NTPase"/>
</dbReference>
<comment type="similarity">
    <text evidence="1">Belongs to the 2-oxoacid dehydrogenase family.</text>
</comment>
<gene>
    <name evidence="5" type="ORF">GPECTOR_170g188</name>
</gene>
<dbReference type="InterPro" id="IPR050537">
    <property type="entry name" value="2-oxoacid_dehydrogenase"/>
</dbReference>
<feature type="compositionally biased region" description="Acidic residues" evidence="3">
    <location>
        <begin position="779"/>
        <end position="791"/>
    </location>
</feature>
<evidence type="ECO:0000256" key="1">
    <source>
        <dbReference type="ARBA" id="ARBA00007317"/>
    </source>
</evidence>
<name>A0A150FXD4_GONPE</name>
<accession>A0A150FXD4</accession>
<comment type="caution">
    <text evidence="5">The sequence shown here is derived from an EMBL/GenBank/DDBJ whole genome shotgun (WGS) entry which is preliminary data.</text>
</comment>
<feature type="domain" description="Helitron helicase-like" evidence="4">
    <location>
        <begin position="98"/>
        <end position="314"/>
    </location>
</feature>
<feature type="compositionally biased region" description="Pro residues" evidence="3">
    <location>
        <begin position="1037"/>
        <end position="1047"/>
    </location>
</feature>
<feature type="compositionally biased region" description="Pro residues" evidence="3">
    <location>
        <begin position="1405"/>
        <end position="1427"/>
    </location>
</feature>
<dbReference type="GO" id="GO:0005739">
    <property type="term" value="C:mitochondrion"/>
    <property type="evidence" value="ECO:0007669"/>
    <property type="project" value="TreeGrafter"/>
</dbReference>
<dbReference type="Pfam" id="PF14214">
    <property type="entry name" value="Helitron_like_N"/>
    <property type="match status" value="1"/>
</dbReference>
<dbReference type="Gene3D" id="3.40.50.300">
    <property type="entry name" value="P-loop containing nucleotide triphosphate hydrolases"/>
    <property type="match status" value="1"/>
</dbReference>
<feature type="compositionally biased region" description="Low complexity" evidence="3">
    <location>
        <begin position="648"/>
        <end position="676"/>
    </location>
</feature>
<dbReference type="PANTHER" id="PTHR43416:SF5">
    <property type="entry name" value="DIHYDROLIPOYLLYSINE-RESIDUE SUCCINYLTRANSFERASE COMPONENT OF 2-OXOGLUTARATE DEHYDROGENASE COMPLEX, MITOCHONDRIAL"/>
    <property type="match status" value="1"/>
</dbReference>
<feature type="region of interest" description="Disordered" evidence="3">
    <location>
        <begin position="1397"/>
        <end position="1430"/>
    </location>
</feature>
<evidence type="ECO:0000313" key="5">
    <source>
        <dbReference type="EMBL" id="KXZ42273.1"/>
    </source>
</evidence>
<dbReference type="Proteomes" id="UP000075714">
    <property type="component" value="Unassembled WGS sequence"/>
</dbReference>
<feature type="region of interest" description="Disordered" evidence="3">
    <location>
        <begin position="775"/>
        <end position="807"/>
    </location>
</feature>
<feature type="region of interest" description="Disordered" evidence="3">
    <location>
        <begin position="636"/>
        <end position="678"/>
    </location>
</feature>
<protein>
    <recommendedName>
        <fullName evidence="4">Helitron helicase-like domain-containing protein</fullName>
    </recommendedName>
</protein>
<dbReference type="GO" id="GO:0006099">
    <property type="term" value="P:tricarboxylic acid cycle"/>
    <property type="evidence" value="ECO:0007669"/>
    <property type="project" value="TreeGrafter"/>
</dbReference>
<evidence type="ECO:0000256" key="2">
    <source>
        <dbReference type="ARBA" id="ARBA00022823"/>
    </source>
</evidence>
<keyword evidence="2" id="KW-0450">Lipoyl</keyword>
<dbReference type="STRING" id="33097.A0A150FXD4"/>
<dbReference type="EMBL" id="LSYV01000170">
    <property type="protein sequence ID" value="KXZ42273.1"/>
    <property type="molecule type" value="Genomic_DNA"/>
</dbReference>
<evidence type="ECO:0000259" key="4">
    <source>
        <dbReference type="Pfam" id="PF14214"/>
    </source>
</evidence>
<dbReference type="InterPro" id="IPR025476">
    <property type="entry name" value="Helitron_helicase-like"/>
</dbReference>
<sequence>MDLATLTNAPPHLTTIFRDAIKDPLAFIDMCNGRPLVISTDAKPENDYNPSWMLYAHPNRFPNGTGACPVGMTFHNWIVLQLRRWTPPMPDKSPDESAEAPHFILDAFDIWQRHAVNSQAAVRLRLQPDIVRQLGAMDLHSLTQTVELLAAGLPGHELAERLLHAPPAVAHLVRAVRATSAQVIGSPASYGSLRSRCYGLWVPFGPPSLSFTLNPSAVHAEEAFRLAGYPYEFDPSTGDPIGRPDAPSRWHIIASHPRSSAEFFLAFIRAFCDVFLGWPEGSPRQTNPNCIFGRIDAYFFKFEMNHRGELHAHGCIWQRGLRPRRLSVLVQDPSMRNYIFDFMEGVQSQCFPSPTAFSTSSGANPHDAIYPLTLETPELLEKLEALHQAHANTARVDALRTRAAQAALVHVKRRAASQPPLPATRVPLQYDTPDDPERLALYASEAILTLLIHLHKDGTCTAPHIAATDTNCRMRMPRVLNLLTTISELQTHCVHLRRYGRWLVAHMVALLLALPCNHTLARWVRTVELWEQKHAALKGSNPELYDRLRPRLPSVEEMAADAADYALKYATKAEPMQGSAAIFAAATVLAVQRRRAGTLRACQPTDLLTGLEARHVAGAVTDDTLAAAMDVDAAATGQPTAPQLPPDASAAERAAAHAAQATAPPTGGSGPGSPSRADLEAEGKFNLARAINAQTAVNTFSSPAAALLLLLGRVALESHEMQPIDYRLYAEYVDQLHAATLEHPPPPPPAEPVQLAPQQPPSAAAAATAALLAVNDSASEAEEASDEEDDGAPPGAPAAHLPDPLPSTVHLVNRMRDYLHRGAALQQYSPIVMTMFFYKRTRSAASTITPALQLDPTHPQFTTHGWSRRQVPYIPQPLSDPPVRPADTSTDPFLRDRYAAFALGTFAAYSATAPLDLSGGLWAAYRRYFFDGPDAGALHVRLARHMLDNVDLLARVRMRADQRRQLQADVERSAEEQAEAALMEGTIPAEDLAAAQDDEHDMPYDAPRATPPTSLWTDQPADDATIARISGLYTPGAHPPPPSPAPAPSKDARYVQTALSALPPHPIPPHPDTAQPGATLAPAAVLPPSTFTPQQLALLQSEMHEYNPYYQPQLLPPAAGAPTLQLLLRNSADVHAQLLVYDELGGIAERTNFPRPDHPGEPPPYILLPLDQLPSPDDTAHLFTLSDDQRQPFLLYAQLLLHEKAGQPAPPLQAILTGKPGTGKSQVLLALLWFAFQHRCHHMIAVVSYMWRAALHDTTPGNQGQSTTTFFATSATSHGQPRGRLDRLQCNLNGIRLILLDEFSTCSLEHLSHICSNVYDARTHMAPHLLLGTTPLGLFCDLHALFVGDPRQLEQPQHAPIYHGAAREDQLRTYMNAVYAAARTNDRARAAAAITAAATATTAPSPLPADPTDTTPPPPPSTDPPAIQPATRPTTVLEAALLSLLHPQGTAQERGRLLWRSIPYAFVLTRQHRAVPSTTPTAPGLDLYQEAEFFNGIDGASHDDIVQLCDLYNSRAPSEPDTITDPYLVLLRHSVRVPALYRLVPLHAAAAGVQLLIWRSADFSPDGTPLPPEYLRYLETIGGPMADFGLPATGTFFTGIRYYFTTNSHPNAHHLHNNTATGLALLPHPDEPPIPPPSVAPIHVLRYVPRAIIVRPDGAPLGRISRLPQLPDDAIAVLPTSKEFTPRTGSSNNQRVARWGFPLEPAYAVTDYFAEGDTFRGHNWLAHLCPPPTGGMHRATLYVVPTRFTSLDSFRLLCPLWPPGDTQEQRRVLDKFTDLARPIPDLQAEWHRLQRLAAHTAEQLPHLMRTYGAPAPPSVISRDALVHAVCNDLAALLTAQNAHWYLTARHLHSAFPTTSPDTLERLLHDNSAALLPIFQATSPPDSQAGAGPSTPAL</sequence>
<proteinExistence type="inferred from homology"/>